<name>A0A6I1FI75_9BACI</name>
<reference evidence="2 3" key="1">
    <citation type="submission" date="2019-10" db="EMBL/GenBank/DDBJ databases">
        <title>Bacillus aerolatum sp. nov., isolated from bioaerosol of sport playgrounds.</title>
        <authorList>
            <person name="Chen P."/>
            <person name="Zhang G."/>
        </authorList>
    </citation>
    <scope>NUCLEOTIDE SEQUENCE [LARGE SCALE GENOMIC DNA]</scope>
    <source>
        <strain evidence="2 3">CX253</strain>
    </source>
</reference>
<dbReference type="AlphaFoldDB" id="A0A6I1FI75"/>
<proteinExistence type="predicted"/>
<feature type="coiled-coil region" evidence="1">
    <location>
        <begin position="3"/>
        <end position="41"/>
    </location>
</feature>
<accession>A0A6I1FI75</accession>
<comment type="caution">
    <text evidence="2">The sequence shown here is derived from an EMBL/GenBank/DDBJ whole genome shotgun (WGS) entry which is preliminary data.</text>
</comment>
<evidence type="ECO:0000256" key="1">
    <source>
        <dbReference type="SAM" id="Coils"/>
    </source>
</evidence>
<protein>
    <submittedName>
        <fullName evidence="2">Uncharacterized protein</fullName>
    </submittedName>
</protein>
<keyword evidence="1" id="KW-0175">Coiled coil</keyword>
<dbReference type="Proteomes" id="UP000429595">
    <property type="component" value="Unassembled WGS sequence"/>
</dbReference>
<evidence type="ECO:0000313" key="3">
    <source>
        <dbReference type="Proteomes" id="UP000429595"/>
    </source>
</evidence>
<organism evidence="2 3">
    <name type="scientific">Bacillus aerolatus</name>
    <dbReference type="NCBI Taxonomy" id="2653354"/>
    <lineage>
        <taxon>Bacteria</taxon>
        <taxon>Bacillati</taxon>
        <taxon>Bacillota</taxon>
        <taxon>Bacilli</taxon>
        <taxon>Bacillales</taxon>
        <taxon>Bacillaceae</taxon>
        <taxon>Bacillus</taxon>
    </lineage>
</organism>
<keyword evidence="3" id="KW-1185">Reference proteome</keyword>
<evidence type="ECO:0000313" key="2">
    <source>
        <dbReference type="EMBL" id="KAB7705589.1"/>
    </source>
</evidence>
<sequence length="178" mass="20891">MKRNDLESMIKKLEEKIKNQQQLLQDLYTQLEALIEQEKEREQYISSKEIIDLVFKKIGKKINMSTIKRWADEGYLGEVIDEKEKFWALHAKQGKKRFLYPKAYAYTFLHEKGYLSSEFEVLDRVLVNAHANEQPIIGIIIDSCLNKDHFQYTIQIEGSFDVLKDVEESKIKSVEGAD</sequence>
<dbReference type="EMBL" id="WEIO01000008">
    <property type="protein sequence ID" value="KAB7705589.1"/>
    <property type="molecule type" value="Genomic_DNA"/>
</dbReference>
<gene>
    <name evidence="2" type="ORF">F9802_13715</name>
</gene>
<dbReference type="RefSeq" id="WP_152152903.1">
    <property type="nucleotide sequence ID" value="NZ_WEIO01000008.1"/>
</dbReference>